<evidence type="ECO:0000313" key="1">
    <source>
        <dbReference type="EMBL" id="OMJ09011.1"/>
    </source>
</evidence>
<organism evidence="1 2">
    <name type="scientific">Smittium culicis</name>
    <dbReference type="NCBI Taxonomy" id="133412"/>
    <lineage>
        <taxon>Eukaryota</taxon>
        <taxon>Fungi</taxon>
        <taxon>Fungi incertae sedis</taxon>
        <taxon>Zoopagomycota</taxon>
        <taxon>Kickxellomycotina</taxon>
        <taxon>Harpellomycetes</taxon>
        <taxon>Harpellales</taxon>
        <taxon>Legeriomycetaceae</taxon>
        <taxon>Smittium</taxon>
    </lineage>
</organism>
<dbReference type="Proteomes" id="UP000187283">
    <property type="component" value="Unassembled WGS sequence"/>
</dbReference>
<dbReference type="EMBL" id="LSSN01005605">
    <property type="protein sequence ID" value="OMJ09011.1"/>
    <property type="molecule type" value="Genomic_DNA"/>
</dbReference>
<reference evidence="1 2" key="1">
    <citation type="submission" date="2017-01" db="EMBL/GenBank/DDBJ databases">
        <authorList>
            <person name="Mah S.A."/>
            <person name="Swanson W.J."/>
            <person name="Moy G.W."/>
            <person name="Vacquier V.D."/>
        </authorList>
    </citation>
    <scope>NUCLEOTIDE SEQUENCE [LARGE SCALE GENOMIC DNA]</scope>
    <source>
        <strain evidence="1 2">GSMNP</strain>
    </source>
</reference>
<proteinExistence type="predicted"/>
<accession>A0A1R1X322</accession>
<sequence>MAFSYSLIRDSYISLRIRLLLLDTLPPHFLLSYPFSIPNTWYSLTITFVNIDYSHTPLPSLPIINHSECMLLKG</sequence>
<gene>
    <name evidence="1" type="ORF">AYI70_g11177</name>
</gene>
<dbReference type="AlphaFoldDB" id="A0A1R1X322"/>
<protein>
    <submittedName>
        <fullName evidence="1">Uncharacterized protein</fullName>
    </submittedName>
</protein>
<evidence type="ECO:0000313" key="2">
    <source>
        <dbReference type="Proteomes" id="UP000187283"/>
    </source>
</evidence>
<keyword evidence="2" id="KW-1185">Reference proteome</keyword>
<name>A0A1R1X322_9FUNG</name>
<comment type="caution">
    <text evidence="1">The sequence shown here is derived from an EMBL/GenBank/DDBJ whole genome shotgun (WGS) entry which is preliminary data.</text>
</comment>